<comment type="caution">
    <text evidence="1">The sequence shown here is derived from an EMBL/GenBank/DDBJ whole genome shotgun (WGS) entry which is preliminary data.</text>
</comment>
<accession>A0A1G1T0R0</accession>
<dbReference type="Proteomes" id="UP000176294">
    <property type="component" value="Unassembled WGS sequence"/>
</dbReference>
<protein>
    <recommendedName>
        <fullName evidence="3">Lipoprotein</fullName>
    </recommendedName>
</protein>
<evidence type="ECO:0008006" key="3">
    <source>
        <dbReference type="Google" id="ProtNLM"/>
    </source>
</evidence>
<organism evidence="1 2">
    <name type="scientific">Hymenobacter lapidarius</name>
    <dbReference type="NCBI Taxonomy" id="1908237"/>
    <lineage>
        <taxon>Bacteria</taxon>
        <taxon>Pseudomonadati</taxon>
        <taxon>Bacteroidota</taxon>
        <taxon>Cytophagia</taxon>
        <taxon>Cytophagales</taxon>
        <taxon>Hymenobacteraceae</taxon>
        <taxon>Hymenobacter</taxon>
    </lineage>
</organism>
<dbReference type="EMBL" id="MDZB01000119">
    <property type="protein sequence ID" value="OGX84470.1"/>
    <property type="molecule type" value="Genomic_DNA"/>
</dbReference>
<sequence>MLPALVLLLAGCAKEDGPASCWPNAKEVRQAPVVKQVVDTEGIVWVDNRTGEYFISSATSMDSADSGYVCENELPESLRSEGQRVVFSGAYKAKETAQVRPVGYKDYYLELGAISAR</sequence>
<name>A0A1G1T0R0_9BACT</name>
<evidence type="ECO:0000313" key="1">
    <source>
        <dbReference type="EMBL" id="OGX84470.1"/>
    </source>
</evidence>
<evidence type="ECO:0000313" key="2">
    <source>
        <dbReference type="Proteomes" id="UP000176294"/>
    </source>
</evidence>
<gene>
    <name evidence="1" type="ORF">BEN47_16385</name>
</gene>
<dbReference type="AlphaFoldDB" id="A0A1G1T0R0"/>
<proteinExistence type="predicted"/>
<keyword evidence="2" id="KW-1185">Reference proteome</keyword>
<reference evidence="1 2" key="1">
    <citation type="submission" date="2016-08" db="EMBL/GenBank/DDBJ databases">
        <title>Hymenobacter coccineus sp. nov., Hymenobacter lapidarius sp. nov. and Hymenobacter glacialis sp. nov., isolated from Antarctic soil.</title>
        <authorList>
            <person name="Sedlacek I."/>
            <person name="Kralova S."/>
            <person name="Kyrova K."/>
            <person name="Maslanova I."/>
            <person name="Stankova E."/>
            <person name="Vrbovska V."/>
            <person name="Nemec M."/>
            <person name="Bartak M."/>
            <person name="Svec P."/>
            <person name="Busse H.-J."/>
            <person name="Pantucek R."/>
        </authorList>
    </citation>
    <scope>NUCLEOTIDE SEQUENCE [LARGE SCALE GENOMIC DNA]</scope>
    <source>
        <strain evidence="1 2">CCM 8643</strain>
    </source>
</reference>